<protein>
    <submittedName>
        <fullName evidence="1">Uncharacterized protein</fullName>
    </submittedName>
</protein>
<dbReference type="RefSeq" id="WP_145693390.1">
    <property type="nucleotide sequence ID" value="NZ_VLJT01000091.1"/>
</dbReference>
<dbReference type="EMBL" id="VLJT01000091">
    <property type="protein sequence ID" value="TWH05510.1"/>
    <property type="molecule type" value="Genomic_DNA"/>
</dbReference>
<organism evidence="1 2">
    <name type="scientific">Rhodococcus rhodochrous J45</name>
    <dbReference type="NCBI Taxonomy" id="935266"/>
    <lineage>
        <taxon>Bacteria</taxon>
        <taxon>Bacillati</taxon>
        <taxon>Actinomycetota</taxon>
        <taxon>Actinomycetes</taxon>
        <taxon>Mycobacteriales</taxon>
        <taxon>Nocardiaceae</taxon>
        <taxon>Rhodococcus</taxon>
    </lineage>
</organism>
<evidence type="ECO:0000313" key="1">
    <source>
        <dbReference type="EMBL" id="TWH05510.1"/>
    </source>
</evidence>
<gene>
    <name evidence="1" type="ORF">L618_008700000020</name>
</gene>
<evidence type="ECO:0000313" key="2">
    <source>
        <dbReference type="Proteomes" id="UP000317573"/>
    </source>
</evidence>
<name>A0A562D7H0_RHORH</name>
<accession>A0A562D7H0</accession>
<dbReference type="Proteomes" id="UP000317573">
    <property type="component" value="Unassembled WGS sequence"/>
</dbReference>
<sequence>MMNLDPGELTEVADFLGALGFDDAADALRTAARNSKSRSDEDERVDRYARVFLDGAAEWWREDQSDFTPIPMTPAVKAGIRAVLAEVEKERAPKPRQWNDLRFIPEDVTRVRSTDVDGRDHVFVRGQARHGWLWHDTGAPASTMFMHSYAPYTEILGGAE</sequence>
<comment type="caution">
    <text evidence="1">The sequence shown here is derived from an EMBL/GenBank/DDBJ whole genome shotgun (WGS) entry which is preliminary data.</text>
</comment>
<dbReference type="AlphaFoldDB" id="A0A562D7H0"/>
<proteinExistence type="predicted"/>
<reference evidence="1 2" key="1">
    <citation type="submission" date="2019-07" db="EMBL/GenBank/DDBJ databases">
        <title>Genome sequencing of lignin-degrading bacterial isolates.</title>
        <authorList>
            <person name="Gladden J."/>
        </authorList>
    </citation>
    <scope>NUCLEOTIDE SEQUENCE [LARGE SCALE GENOMIC DNA]</scope>
    <source>
        <strain evidence="1 2">J45</strain>
    </source>
</reference>